<feature type="domain" description="Peptide methionine sulphoxide reductase MsrA" evidence="3">
    <location>
        <begin position="42"/>
        <end position="194"/>
    </location>
</feature>
<evidence type="ECO:0000313" key="4">
    <source>
        <dbReference type="EMBL" id="MPL82244.1"/>
    </source>
</evidence>
<dbReference type="PANTHER" id="PTHR43774">
    <property type="entry name" value="PEPTIDE METHIONINE SULFOXIDE REDUCTASE"/>
    <property type="match status" value="1"/>
</dbReference>
<protein>
    <recommendedName>
        <fullName evidence="1">peptide-methionine (S)-S-oxide reductase</fullName>
        <ecNumber evidence="1">1.8.4.11</ecNumber>
    </recommendedName>
</protein>
<dbReference type="Gene3D" id="3.30.1060.10">
    <property type="entry name" value="Peptide methionine sulphoxide reductase MsrA"/>
    <property type="match status" value="1"/>
</dbReference>
<organism evidence="4">
    <name type="scientific">bioreactor metagenome</name>
    <dbReference type="NCBI Taxonomy" id="1076179"/>
    <lineage>
        <taxon>unclassified sequences</taxon>
        <taxon>metagenomes</taxon>
        <taxon>ecological metagenomes</taxon>
    </lineage>
</organism>
<proteinExistence type="inferred from homology"/>
<dbReference type="NCBIfam" id="TIGR00401">
    <property type="entry name" value="msrA"/>
    <property type="match status" value="1"/>
</dbReference>
<dbReference type="Pfam" id="PF01625">
    <property type="entry name" value="PMSR"/>
    <property type="match status" value="1"/>
</dbReference>
<dbReference type="InterPro" id="IPR002569">
    <property type="entry name" value="Met_Sox_Rdtase_MsrA_dom"/>
</dbReference>
<dbReference type="GO" id="GO:0008113">
    <property type="term" value="F:peptide-methionine (S)-S-oxide reductase activity"/>
    <property type="evidence" value="ECO:0007669"/>
    <property type="project" value="UniProtKB-EC"/>
</dbReference>
<evidence type="ECO:0000259" key="3">
    <source>
        <dbReference type="Pfam" id="PF01625"/>
    </source>
</evidence>
<dbReference type="InterPro" id="IPR036509">
    <property type="entry name" value="Met_Sox_Rdtase_MsrA_sf"/>
</dbReference>
<dbReference type="HAMAP" id="MF_01401">
    <property type="entry name" value="MsrA"/>
    <property type="match status" value="1"/>
</dbReference>
<dbReference type="SUPFAM" id="SSF55068">
    <property type="entry name" value="Peptide methionine sulfoxide reductase"/>
    <property type="match status" value="1"/>
</dbReference>
<dbReference type="PANTHER" id="PTHR43774:SF1">
    <property type="entry name" value="PEPTIDE METHIONINE SULFOXIDE REDUCTASE MSRA 2"/>
    <property type="match status" value="1"/>
</dbReference>
<reference evidence="4" key="1">
    <citation type="submission" date="2019-08" db="EMBL/GenBank/DDBJ databases">
        <authorList>
            <person name="Kucharzyk K."/>
            <person name="Murdoch R.W."/>
            <person name="Higgins S."/>
            <person name="Loffler F."/>
        </authorList>
    </citation>
    <scope>NUCLEOTIDE SEQUENCE</scope>
</reference>
<sequence length="216" mass="24472">MNITGFSVLLLLPASILLTSCQAATYDITEKAMMTQPEKTETATFGSGCFWCSEAIFQLLEGVIKVEPGYSGGARANPTYEQVSSGATGHAEVIQVTYNPDIISFEELLEVFWSTHDPTTLNRQGADVGTQYRSVIFYHNEQQRQLAETYKARLDSSGAWRNPIVTEIIPYKAFYPAESYHHDYYNRNSQAPYCTFVIVPKLDKFKKVFKEKIRQH</sequence>
<dbReference type="EC" id="1.8.4.11" evidence="1"/>
<evidence type="ECO:0000256" key="2">
    <source>
        <dbReference type="ARBA" id="ARBA00023002"/>
    </source>
</evidence>
<dbReference type="EMBL" id="VSSQ01000160">
    <property type="protein sequence ID" value="MPL82244.1"/>
    <property type="molecule type" value="Genomic_DNA"/>
</dbReference>
<comment type="caution">
    <text evidence="4">The sequence shown here is derived from an EMBL/GenBank/DDBJ whole genome shotgun (WGS) entry which is preliminary data.</text>
</comment>
<gene>
    <name evidence="4" type="primary">msrA_7</name>
    <name evidence="4" type="ORF">SDC9_28179</name>
</gene>
<accession>A0A644UTN7</accession>
<dbReference type="AlphaFoldDB" id="A0A644UTN7"/>
<evidence type="ECO:0000256" key="1">
    <source>
        <dbReference type="ARBA" id="ARBA00012502"/>
    </source>
</evidence>
<keyword evidence="2 4" id="KW-0560">Oxidoreductase</keyword>
<name>A0A644UTN7_9ZZZZ</name>